<comment type="caution">
    <text evidence="1">The sequence shown here is derived from an EMBL/GenBank/DDBJ whole genome shotgun (WGS) entry which is preliminary data.</text>
</comment>
<keyword evidence="2" id="KW-1185">Reference proteome</keyword>
<evidence type="ECO:0000313" key="1">
    <source>
        <dbReference type="EMBL" id="NMG21389.1"/>
    </source>
</evidence>
<proteinExistence type="predicted"/>
<evidence type="ECO:0000313" key="2">
    <source>
        <dbReference type="Proteomes" id="UP000718564"/>
    </source>
</evidence>
<accession>A0ABX1PAA4</accession>
<protein>
    <submittedName>
        <fullName evidence="1">Uncharacterized protein</fullName>
    </submittedName>
</protein>
<dbReference type="Proteomes" id="UP000718564">
    <property type="component" value="Unassembled WGS sequence"/>
</dbReference>
<gene>
    <name evidence="1" type="ORF">DP116_18805</name>
</gene>
<reference evidence="1 2" key="1">
    <citation type="submission" date="2018-06" db="EMBL/GenBank/DDBJ databases">
        <title>Comparative genomics of Brasilonema spp. strains.</title>
        <authorList>
            <person name="Alvarenga D.O."/>
            <person name="Fiore M.F."/>
            <person name="Varani A.M."/>
        </authorList>
    </citation>
    <scope>NUCLEOTIDE SEQUENCE [LARGE SCALE GENOMIC DNA]</scope>
    <source>
        <strain evidence="1 2">SPC951</strain>
    </source>
</reference>
<organism evidence="1 2">
    <name type="scientific">Brasilonema bromeliae SPC951</name>
    <dbReference type="NCBI Taxonomy" id="385972"/>
    <lineage>
        <taxon>Bacteria</taxon>
        <taxon>Bacillati</taxon>
        <taxon>Cyanobacteriota</taxon>
        <taxon>Cyanophyceae</taxon>
        <taxon>Nostocales</taxon>
        <taxon>Scytonemataceae</taxon>
        <taxon>Brasilonema</taxon>
        <taxon>Bromeliae group (in: Brasilonema)</taxon>
    </lineage>
</organism>
<sequence length="117" mass="13044">MKLNEVLACATKSFAFIGVDGMECDAQAPTSGDSFAAAFGRSRFLGLTGWNAMRKPPPRAIAFIGVMWTRKYSRLSGLRHIFLFFVKPYLDAFLLSIPCCSSYVLFKLLPCKFLALF</sequence>
<dbReference type="EMBL" id="QMEB01000159">
    <property type="protein sequence ID" value="NMG21389.1"/>
    <property type="molecule type" value="Genomic_DNA"/>
</dbReference>
<name>A0ABX1PAA4_9CYAN</name>